<proteinExistence type="predicted"/>
<sequence>MFFLLFNLNIMHGRNRKSALWPLAVDRDEIEQNLKNICECVHTYNPDFVALQEIDRTSILSGGINQFEFLNKRLRYPYRFFAPSCSIGSLFVSGNTLFSKYPLVNCESFQFAPAFPTDRMGFVIADATLPNGTLVSIASIHLVYLDWLRLDSRGQELLLVEKVTAARKGNIVLAGDFNCDLVGNEPSLRNFIEKLDLQAYRPLSNDSATYPSWNPIRRIDWILASKNLNFISYKTLHNKISDHFAILANLSA</sequence>
<dbReference type="EMBL" id="MHLP01000039">
    <property type="protein sequence ID" value="OGZ11233.1"/>
    <property type="molecule type" value="Genomic_DNA"/>
</dbReference>
<feature type="domain" description="Endonuclease/exonuclease/phosphatase" evidence="1">
    <location>
        <begin position="33"/>
        <end position="243"/>
    </location>
</feature>
<evidence type="ECO:0000259" key="1">
    <source>
        <dbReference type="Pfam" id="PF03372"/>
    </source>
</evidence>
<dbReference type="GO" id="GO:0006506">
    <property type="term" value="P:GPI anchor biosynthetic process"/>
    <property type="evidence" value="ECO:0007669"/>
    <property type="project" value="TreeGrafter"/>
</dbReference>
<dbReference type="GO" id="GO:0016020">
    <property type="term" value="C:membrane"/>
    <property type="evidence" value="ECO:0007669"/>
    <property type="project" value="GOC"/>
</dbReference>
<dbReference type="PANTHER" id="PTHR14859:SF15">
    <property type="entry name" value="ENDONUCLEASE_EXONUCLEASE_PHOSPHATASE DOMAIN-CONTAINING PROTEIN"/>
    <property type="match status" value="1"/>
</dbReference>
<dbReference type="Proteomes" id="UP000178534">
    <property type="component" value="Unassembled WGS sequence"/>
</dbReference>
<name>A0A1G2DCK5_9BACT</name>
<gene>
    <name evidence="2" type="ORF">A2942_00345</name>
</gene>
<protein>
    <recommendedName>
        <fullName evidence="1">Endonuclease/exonuclease/phosphatase domain-containing protein</fullName>
    </recommendedName>
</protein>
<organism evidence="2 3">
    <name type="scientific">Candidatus Lloydbacteria bacterium RIFCSPLOWO2_01_FULL_50_20</name>
    <dbReference type="NCBI Taxonomy" id="1798665"/>
    <lineage>
        <taxon>Bacteria</taxon>
        <taxon>Candidatus Lloydiibacteriota</taxon>
    </lineage>
</organism>
<dbReference type="STRING" id="1798665.A2942_00345"/>
<dbReference type="GO" id="GO:0003824">
    <property type="term" value="F:catalytic activity"/>
    <property type="evidence" value="ECO:0007669"/>
    <property type="project" value="InterPro"/>
</dbReference>
<evidence type="ECO:0000313" key="3">
    <source>
        <dbReference type="Proteomes" id="UP000178534"/>
    </source>
</evidence>
<dbReference type="PANTHER" id="PTHR14859">
    <property type="entry name" value="CALCOFLUOR WHITE HYPERSENSITIVE PROTEIN PRECURSOR"/>
    <property type="match status" value="1"/>
</dbReference>
<dbReference type="SUPFAM" id="SSF56219">
    <property type="entry name" value="DNase I-like"/>
    <property type="match status" value="1"/>
</dbReference>
<comment type="caution">
    <text evidence="2">The sequence shown here is derived from an EMBL/GenBank/DDBJ whole genome shotgun (WGS) entry which is preliminary data.</text>
</comment>
<dbReference type="InterPro" id="IPR036691">
    <property type="entry name" value="Endo/exonu/phosph_ase_sf"/>
</dbReference>
<dbReference type="Pfam" id="PF03372">
    <property type="entry name" value="Exo_endo_phos"/>
    <property type="match status" value="1"/>
</dbReference>
<evidence type="ECO:0000313" key="2">
    <source>
        <dbReference type="EMBL" id="OGZ11233.1"/>
    </source>
</evidence>
<accession>A0A1G2DCK5</accession>
<dbReference type="AlphaFoldDB" id="A0A1G2DCK5"/>
<reference evidence="2 3" key="1">
    <citation type="journal article" date="2016" name="Nat. Commun.">
        <title>Thousands of microbial genomes shed light on interconnected biogeochemical processes in an aquifer system.</title>
        <authorList>
            <person name="Anantharaman K."/>
            <person name="Brown C.T."/>
            <person name="Hug L.A."/>
            <person name="Sharon I."/>
            <person name="Castelle C.J."/>
            <person name="Probst A.J."/>
            <person name="Thomas B.C."/>
            <person name="Singh A."/>
            <person name="Wilkins M.J."/>
            <person name="Karaoz U."/>
            <person name="Brodie E.L."/>
            <person name="Williams K.H."/>
            <person name="Hubbard S.S."/>
            <person name="Banfield J.F."/>
        </authorList>
    </citation>
    <scope>NUCLEOTIDE SEQUENCE [LARGE SCALE GENOMIC DNA]</scope>
</reference>
<dbReference type="InterPro" id="IPR005135">
    <property type="entry name" value="Endo/exonuclease/phosphatase"/>
</dbReference>
<dbReference type="InterPro" id="IPR051916">
    <property type="entry name" value="GPI-anchor_lipid_remodeler"/>
</dbReference>
<dbReference type="Gene3D" id="3.60.10.10">
    <property type="entry name" value="Endonuclease/exonuclease/phosphatase"/>
    <property type="match status" value="1"/>
</dbReference>